<evidence type="ECO:0000313" key="14">
    <source>
        <dbReference type="EMBL" id="AFG55080.1"/>
    </source>
</evidence>
<evidence type="ECO:0000256" key="1">
    <source>
        <dbReference type="ARBA" id="ARBA00004167"/>
    </source>
</evidence>
<keyword evidence="4" id="KW-0812">Transmembrane</keyword>
<dbReference type="SUPFAM" id="SSF57850">
    <property type="entry name" value="RING/U-box"/>
    <property type="match status" value="1"/>
</dbReference>
<evidence type="ECO:0000256" key="12">
    <source>
        <dbReference type="PROSITE-ProRule" id="PRU00175"/>
    </source>
</evidence>
<evidence type="ECO:0000259" key="13">
    <source>
        <dbReference type="PROSITE" id="PS50089"/>
    </source>
</evidence>
<proteinExistence type="inferred from homology"/>
<comment type="subcellular location">
    <subcellularLocation>
        <location evidence="1">Membrane</location>
        <topology evidence="1">Single-pass membrane protein</topology>
    </subcellularLocation>
</comment>
<evidence type="ECO:0000256" key="3">
    <source>
        <dbReference type="ARBA" id="ARBA00022679"/>
    </source>
</evidence>
<dbReference type="InterPro" id="IPR001841">
    <property type="entry name" value="Znf_RING"/>
</dbReference>
<keyword evidence="6 12" id="KW-0863">Zinc-finger</keyword>
<evidence type="ECO:0000256" key="10">
    <source>
        <dbReference type="ARBA" id="ARBA00023136"/>
    </source>
</evidence>
<dbReference type="SMART" id="SM00184">
    <property type="entry name" value="RING"/>
    <property type="match status" value="1"/>
</dbReference>
<feature type="domain" description="RING-type" evidence="13">
    <location>
        <begin position="55"/>
        <end position="97"/>
    </location>
</feature>
<dbReference type="GO" id="GO:0008270">
    <property type="term" value="F:zinc ion binding"/>
    <property type="evidence" value="ECO:0007669"/>
    <property type="project" value="UniProtKB-KW"/>
</dbReference>
<evidence type="ECO:0000256" key="4">
    <source>
        <dbReference type="ARBA" id="ARBA00022692"/>
    </source>
</evidence>
<dbReference type="Gene3D" id="3.30.40.10">
    <property type="entry name" value="Zinc/RING finger domain, C3HC4 (zinc finger)"/>
    <property type="match status" value="1"/>
</dbReference>
<organism evidence="14">
    <name type="scientific">Pinus taeda</name>
    <name type="common">Loblolly pine</name>
    <dbReference type="NCBI Taxonomy" id="3352"/>
    <lineage>
        <taxon>Eukaryota</taxon>
        <taxon>Viridiplantae</taxon>
        <taxon>Streptophyta</taxon>
        <taxon>Embryophyta</taxon>
        <taxon>Tracheophyta</taxon>
        <taxon>Spermatophyta</taxon>
        <taxon>Pinopsida</taxon>
        <taxon>Pinidae</taxon>
        <taxon>Conifers I</taxon>
        <taxon>Pinales</taxon>
        <taxon>Pinaceae</taxon>
        <taxon>Pinus</taxon>
        <taxon>Pinus subgen. Pinus</taxon>
    </lineage>
</organism>
<dbReference type="PROSITE" id="PS50089">
    <property type="entry name" value="ZF_RING_2"/>
    <property type="match status" value="1"/>
</dbReference>
<dbReference type="PANTHER" id="PTHR45768:SF18">
    <property type="entry name" value="RING-H2 FINGER PROTEIN ATL47-RELATED"/>
    <property type="match status" value="1"/>
</dbReference>
<evidence type="ECO:0000256" key="8">
    <source>
        <dbReference type="ARBA" id="ARBA00022833"/>
    </source>
</evidence>
<keyword evidence="7" id="KW-0833">Ubl conjugation pathway</keyword>
<dbReference type="InterPro" id="IPR013083">
    <property type="entry name" value="Znf_RING/FYVE/PHD"/>
</dbReference>
<evidence type="ECO:0000256" key="2">
    <source>
        <dbReference type="ARBA" id="ARBA00004906"/>
    </source>
</evidence>
<dbReference type="EMBL" id="FJ079680">
    <property type="protein sequence ID" value="AFG55080.1"/>
    <property type="molecule type" value="Genomic_DNA"/>
</dbReference>
<name>H9VZ87_PINTA</name>
<keyword evidence="10" id="KW-0472">Membrane</keyword>
<dbReference type="GO" id="GO:0016020">
    <property type="term" value="C:membrane"/>
    <property type="evidence" value="ECO:0007669"/>
    <property type="project" value="UniProtKB-SubCell"/>
</dbReference>
<comment type="similarity">
    <text evidence="11">Belongs to the RING-type zinc finger family. ATL subfamily.</text>
</comment>
<comment type="pathway">
    <text evidence="2">Protein modification; protein ubiquitination.</text>
</comment>
<keyword evidence="8" id="KW-0862">Zinc</keyword>
<keyword evidence="9" id="KW-1133">Transmembrane helix</keyword>
<dbReference type="PANTHER" id="PTHR45768">
    <property type="entry name" value="E3 UBIQUITIN-PROTEIN LIGASE RNF13-LIKE"/>
    <property type="match status" value="1"/>
</dbReference>
<evidence type="ECO:0000256" key="11">
    <source>
        <dbReference type="ARBA" id="ARBA00024209"/>
    </source>
</evidence>
<keyword evidence="3" id="KW-0808">Transferase</keyword>
<sequence length="143" mass="15728">RRRICCTIRGESEGPFEPPIRPRVERGDNGMNKIDIEALPATVYRKGSPLTVIDCAICLSDFVDGEKLRILPGCSHSFHMDCIDRWLNFNSSCPSCRKSPLDLRFKASTGVANAAAEASQSSQMRASERSGVIVAHAVPPFYT</sequence>
<feature type="non-terminal residue" evidence="14">
    <location>
        <position position="1"/>
    </location>
</feature>
<dbReference type="CDD" id="cd16461">
    <property type="entry name" value="RING-H2_EL5-like"/>
    <property type="match status" value="1"/>
</dbReference>
<dbReference type="GO" id="GO:0016740">
    <property type="term" value="F:transferase activity"/>
    <property type="evidence" value="ECO:0007669"/>
    <property type="project" value="UniProtKB-KW"/>
</dbReference>
<accession>H9VZ87</accession>
<reference evidence="14" key="1">
    <citation type="submission" date="2008-08" db="EMBL/GenBank/DDBJ databases">
        <title>Nucleotide Diversity and Divergence in the Loblolly Pine Gene Space.</title>
        <authorList>
            <person name="Neale D.B."/>
            <person name="Wegrzyn J.L."/>
            <person name="Lee J.M."/>
            <person name="Eckert A.J."/>
            <person name="Liechty J.D."/>
            <person name="Stevens K.A."/>
            <person name="Langley C.H."/>
        </authorList>
    </citation>
    <scope>NUCLEOTIDE SEQUENCE</scope>
    <source>
        <strain evidence="14">5489</strain>
        <tissue evidence="14">Megagametophyte</tissue>
    </source>
</reference>
<evidence type="ECO:0000256" key="9">
    <source>
        <dbReference type="ARBA" id="ARBA00022989"/>
    </source>
</evidence>
<dbReference type="AlphaFoldDB" id="H9VZ87"/>
<dbReference type="Pfam" id="PF13639">
    <property type="entry name" value="zf-RING_2"/>
    <property type="match status" value="1"/>
</dbReference>
<evidence type="ECO:0000256" key="5">
    <source>
        <dbReference type="ARBA" id="ARBA00022723"/>
    </source>
</evidence>
<gene>
    <name evidence="14" type="ORF">0_7221_01</name>
</gene>
<protein>
    <recommendedName>
        <fullName evidence="13">RING-type domain-containing protein</fullName>
    </recommendedName>
</protein>
<evidence type="ECO:0000256" key="6">
    <source>
        <dbReference type="ARBA" id="ARBA00022771"/>
    </source>
</evidence>
<evidence type="ECO:0000256" key="7">
    <source>
        <dbReference type="ARBA" id="ARBA00022786"/>
    </source>
</evidence>
<keyword evidence="5" id="KW-0479">Metal-binding</keyword>